<feature type="transmembrane region" description="Helical" evidence="1">
    <location>
        <begin position="12"/>
        <end position="34"/>
    </location>
</feature>
<keyword evidence="1" id="KW-1133">Transmembrane helix</keyword>
<evidence type="ECO:0000313" key="2">
    <source>
        <dbReference type="EMBL" id="SBV97203.1"/>
    </source>
</evidence>
<feature type="transmembrane region" description="Helical" evidence="1">
    <location>
        <begin position="161"/>
        <end position="183"/>
    </location>
</feature>
<feature type="transmembrane region" description="Helical" evidence="1">
    <location>
        <begin position="85"/>
        <end position="102"/>
    </location>
</feature>
<accession>A0A212JCL4</accession>
<feature type="transmembrane region" description="Helical" evidence="1">
    <location>
        <begin position="189"/>
        <end position="206"/>
    </location>
</feature>
<organism evidence="2">
    <name type="scientific">uncultured delta proteobacterium</name>
    <dbReference type="NCBI Taxonomy" id="34034"/>
    <lineage>
        <taxon>Bacteria</taxon>
        <taxon>Deltaproteobacteria</taxon>
        <taxon>environmental samples</taxon>
    </lineage>
</organism>
<dbReference type="InterPro" id="IPR038750">
    <property type="entry name" value="YczE/YyaS-like"/>
</dbReference>
<keyword evidence="1" id="KW-0812">Transmembrane</keyword>
<feature type="transmembrane region" description="Helical" evidence="1">
    <location>
        <begin position="54"/>
        <end position="73"/>
    </location>
</feature>
<sequence length="216" mass="23216">MTCSKRKYVLRYIVFFIGLSCMALGIALTTLANLGTTPISTLPFVASLGFTPTIGFFTGMMNLALVGFQIAVLRRKFPSEQYLQIPAALLFGSLIDFWMYLVPVPEPMTYTHSVVYLAAGTLVLAFGIFVEVSADVVVMAGEGAVLVLATKLRRDFGVIKVAFDITLVVLAAALSLLLFGKVYGVREGTLISAVLVGILVKFFFGLKNRPGKGSAA</sequence>
<dbReference type="PANTHER" id="PTHR40078">
    <property type="entry name" value="INTEGRAL MEMBRANE PROTEIN-RELATED"/>
    <property type="match status" value="1"/>
</dbReference>
<protein>
    <submittedName>
        <fullName evidence="2">Uncharacterized membrane protein, ortholog YYAS B.subtilis</fullName>
    </submittedName>
</protein>
<dbReference type="EMBL" id="FLUQ01000001">
    <property type="protein sequence ID" value="SBV97203.1"/>
    <property type="molecule type" value="Genomic_DNA"/>
</dbReference>
<dbReference type="AlphaFoldDB" id="A0A212JCL4"/>
<dbReference type="PANTHER" id="PTHR40078:SF1">
    <property type="entry name" value="INTEGRAL MEMBRANE PROTEIN"/>
    <property type="match status" value="1"/>
</dbReference>
<keyword evidence="1" id="KW-0472">Membrane</keyword>
<proteinExistence type="predicted"/>
<name>A0A212JCL4_9DELT</name>
<dbReference type="Pfam" id="PF19700">
    <property type="entry name" value="DUF6198"/>
    <property type="match status" value="1"/>
</dbReference>
<reference evidence="2" key="1">
    <citation type="submission" date="2016-04" db="EMBL/GenBank/DDBJ databases">
        <authorList>
            <person name="Evans L.H."/>
            <person name="Alamgir A."/>
            <person name="Owens N."/>
            <person name="Weber N.D."/>
            <person name="Virtaneva K."/>
            <person name="Barbian K."/>
            <person name="Babar A."/>
            <person name="Rosenke K."/>
        </authorList>
    </citation>
    <scope>NUCLEOTIDE SEQUENCE</scope>
    <source>
        <strain evidence="2">86</strain>
    </source>
</reference>
<gene>
    <name evidence="2" type="ORF">KL86DPRO_11176</name>
</gene>
<evidence type="ECO:0000256" key="1">
    <source>
        <dbReference type="SAM" id="Phobius"/>
    </source>
</evidence>